<keyword evidence="7" id="KW-1185">Reference proteome</keyword>
<accession>A0ABD1JGV2</accession>
<evidence type="ECO:0000313" key="7">
    <source>
        <dbReference type="Proteomes" id="UP001591681"/>
    </source>
</evidence>
<dbReference type="GO" id="GO:0005581">
    <property type="term" value="C:collagen trimer"/>
    <property type="evidence" value="ECO:0007669"/>
    <property type="project" value="UniProtKB-KW"/>
</dbReference>
<dbReference type="EMBL" id="JBHFQA010000015">
    <property type="protein sequence ID" value="KAL2086392.1"/>
    <property type="molecule type" value="Genomic_DNA"/>
</dbReference>
<feature type="domain" description="Fibrillar collagen NC1" evidence="5">
    <location>
        <begin position="76"/>
        <end position="304"/>
    </location>
</feature>
<name>A0ABD1JGV2_9TELE</name>
<evidence type="ECO:0000256" key="4">
    <source>
        <dbReference type="SAM" id="MobiDB-lite"/>
    </source>
</evidence>
<evidence type="ECO:0000313" key="6">
    <source>
        <dbReference type="EMBL" id="KAL2086392.1"/>
    </source>
</evidence>
<gene>
    <name evidence="6" type="ORF">ACEWY4_017451</name>
</gene>
<dbReference type="AlphaFoldDB" id="A0ABD1JGV2"/>
<comment type="caution">
    <text evidence="6">The sequence shown here is derived from an EMBL/GenBank/DDBJ whole genome shotgun (WGS) entry which is preliminary data.</text>
</comment>
<dbReference type="PROSITE" id="PS51461">
    <property type="entry name" value="NC1_FIB"/>
    <property type="match status" value="1"/>
</dbReference>
<feature type="compositionally biased region" description="Acidic residues" evidence="4">
    <location>
        <begin position="47"/>
        <end position="62"/>
    </location>
</feature>
<protein>
    <recommendedName>
        <fullName evidence="5">Fibrillar collagen NC1 domain-containing protein</fullName>
    </recommendedName>
</protein>
<evidence type="ECO:0000256" key="2">
    <source>
        <dbReference type="ARBA" id="ARBA00022525"/>
    </source>
</evidence>
<evidence type="ECO:0000256" key="1">
    <source>
        <dbReference type="ARBA" id="ARBA00004613"/>
    </source>
</evidence>
<dbReference type="GO" id="GO:0005576">
    <property type="term" value="C:extracellular region"/>
    <property type="evidence" value="ECO:0007669"/>
    <property type="project" value="UniProtKB-SubCell"/>
</dbReference>
<proteinExistence type="predicted"/>
<comment type="subcellular location">
    <subcellularLocation>
        <location evidence="1">Secreted</location>
    </subcellularLocation>
</comment>
<dbReference type="Gene3D" id="2.60.120.1000">
    <property type="match status" value="1"/>
</dbReference>
<reference evidence="6 7" key="1">
    <citation type="submission" date="2024-09" db="EMBL/GenBank/DDBJ databases">
        <title>A chromosome-level genome assembly of Gray's grenadier anchovy, Coilia grayii.</title>
        <authorList>
            <person name="Fu Z."/>
        </authorList>
    </citation>
    <scope>NUCLEOTIDE SEQUENCE [LARGE SCALE GENOMIC DNA]</scope>
    <source>
        <strain evidence="6">G4</strain>
        <tissue evidence="6">Muscle</tissue>
    </source>
</reference>
<sequence length="305" mass="33737">MQGHPAVSTRSLPVQEGGTGRRRRSHSTVDGARLEGDSVTLVRDGEEGQGEGEGANEEENEDALFLSDQPAGQDMEEVFASLSSMRGEVEGLRTPMGTFDSPARTCKELWFCHPSYKDGEYWIDPNQGCHRDAFKVFCNFTAEGETCLDPDSKFQSVKLAAWSKEKPGTWYSQFKKGAKFVYTDVSGQPVHIVQLNFLKLLSATARQTFTYLCQNSAGWYDSATRGYGHALRFRGSGGEELTHENSLFIQPLHDGCQSRVGQDKTVLEFDSGDSEMFPIMDVAVSDFGNGKQKFGFEVGRVCFNG</sequence>
<dbReference type="FunFam" id="2.60.120.1000:FF:000002">
    <property type="entry name" value="Collagen XI alpha 1 chain"/>
    <property type="match status" value="1"/>
</dbReference>
<dbReference type="SMART" id="SM00038">
    <property type="entry name" value="COLFI"/>
    <property type="match status" value="1"/>
</dbReference>
<keyword evidence="3" id="KW-0176">Collagen</keyword>
<organism evidence="6 7">
    <name type="scientific">Coilia grayii</name>
    <name type="common">Gray's grenadier anchovy</name>
    <dbReference type="NCBI Taxonomy" id="363190"/>
    <lineage>
        <taxon>Eukaryota</taxon>
        <taxon>Metazoa</taxon>
        <taxon>Chordata</taxon>
        <taxon>Craniata</taxon>
        <taxon>Vertebrata</taxon>
        <taxon>Euteleostomi</taxon>
        <taxon>Actinopterygii</taxon>
        <taxon>Neopterygii</taxon>
        <taxon>Teleostei</taxon>
        <taxon>Clupei</taxon>
        <taxon>Clupeiformes</taxon>
        <taxon>Clupeoidei</taxon>
        <taxon>Engraulidae</taxon>
        <taxon>Coilinae</taxon>
        <taxon>Coilia</taxon>
    </lineage>
</organism>
<dbReference type="Proteomes" id="UP001591681">
    <property type="component" value="Unassembled WGS sequence"/>
</dbReference>
<keyword evidence="2" id="KW-0964">Secreted</keyword>
<evidence type="ECO:0000259" key="5">
    <source>
        <dbReference type="PROSITE" id="PS51461"/>
    </source>
</evidence>
<feature type="region of interest" description="Disordered" evidence="4">
    <location>
        <begin position="1"/>
        <end position="62"/>
    </location>
</feature>
<dbReference type="Pfam" id="PF01410">
    <property type="entry name" value="COLFI"/>
    <property type="match status" value="1"/>
</dbReference>
<evidence type="ECO:0000256" key="3">
    <source>
        <dbReference type="ARBA" id="ARBA00023119"/>
    </source>
</evidence>
<dbReference type="InterPro" id="IPR000885">
    <property type="entry name" value="Fib_collagen_C"/>
</dbReference>